<keyword evidence="10" id="KW-1185">Reference proteome</keyword>
<evidence type="ECO:0000256" key="3">
    <source>
        <dbReference type="ARBA" id="ARBA00022723"/>
    </source>
</evidence>
<keyword evidence="7" id="KW-0501">Molybdenum cofactor biosynthesis</keyword>
<keyword evidence="2" id="KW-0808">Transferase</keyword>
<evidence type="ECO:0000256" key="7">
    <source>
        <dbReference type="ARBA" id="ARBA00023150"/>
    </source>
</evidence>
<keyword evidence="4" id="KW-0547">Nucleotide-binding</keyword>
<comment type="caution">
    <text evidence="9">The sequence shown here is derived from an EMBL/GenBank/DDBJ whole genome shotgun (WGS) entry which is preliminary data.</text>
</comment>
<evidence type="ECO:0000256" key="5">
    <source>
        <dbReference type="ARBA" id="ARBA00022842"/>
    </source>
</evidence>
<dbReference type="InterPro" id="IPR029044">
    <property type="entry name" value="Nucleotide-diphossugar_trans"/>
</dbReference>
<dbReference type="CDD" id="cd02503">
    <property type="entry name" value="MobA"/>
    <property type="match status" value="1"/>
</dbReference>
<dbReference type="Gene3D" id="3.90.550.10">
    <property type="entry name" value="Spore Coat Polysaccharide Biosynthesis Protein SpsA, Chain A"/>
    <property type="match status" value="1"/>
</dbReference>
<keyword evidence="5" id="KW-0460">Magnesium</keyword>
<organism evidence="9 10">
    <name type="scientific">Hamadaea flava</name>
    <dbReference type="NCBI Taxonomy" id="1742688"/>
    <lineage>
        <taxon>Bacteria</taxon>
        <taxon>Bacillati</taxon>
        <taxon>Actinomycetota</taxon>
        <taxon>Actinomycetes</taxon>
        <taxon>Micromonosporales</taxon>
        <taxon>Micromonosporaceae</taxon>
        <taxon>Hamadaea</taxon>
    </lineage>
</organism>
<evidence type="ECO:0000313" key="9">
    <source>
        <dbReference type="EMBL" id="MFC4129268.1"/>
    </source>
</evidence>
<proteinExistence type="predicted"/>
<protein>
    <submittedName>
        <fullName evidence="9">Molybdenum cofactor guanylyltransferase</fullName>
    </submittedName>
</protein>
<keyword evidence="6" id="KW-0342">GTP-binding</keyword>
<dbReference type="PANTHER" id="PTHR19136">
    <property type="entry name" value="MOLYBDENUM COFACTOR GUANYLYLTRANSFERASE"/>
    <property type="match status" value="1"/>
</dbReference>
<keyword evidence="9" id="KW-0548">Nucleotidyltransferase</keyword>
<evidence type="ECO:0000256" key="1">
    <source>
        <dbReference type="ARBA" id="ARBA00022490"/>
    </source>
</evidence>
<gene>
    <name evidence="9" type="ORF">ACFOZ4_01415</name>
</gene>
<accession>A0ABV8LF96</accession>
<evidence type="ECO:0000256" key="4">
    <source>
        <dbReference type="ARBA" id="ARBA00022741"/>
    </source>
</evidence>
<dbReference type="Proteomes" id="UP001595816">
    <property type="component" value="Unassembled WGS sequence"/>
</dbReference>
<dbReference type="EMBL" id="JBHSAY010000003">
    <property type="protein sequence ID" value="MFC4129268.1"/>
    <property type="molecule type" value="Genomic_DNA"/>
</dbReference>
<evidence type="ECO:0000256" key="6">
    <source>
        <dbReference type="ARBA" id="ARBA00023134"/>
    </source>
</evidence>
<dbReference type="Pfam" id="PF12804">
    <property type="entry name" value="NTP_transf_3"/>
    <property type="match status" value="1"/>
</dbReference>
<dbReference type="InterPro" id="IPR013482">
    <property type="entry name" value="Molybde_CF_guanTrfase"/>
</dbReference>
<reference evidence="10" key="1">
    <citation type="journal article" date="2019" name="Int. J. Syst. Evol. Microbiol.">
        <title>The Global Catalogue of Microorganisms (GCM) 10K type strain sequencing project: providing services to taxonomists for standard genome sequencing and annotation.</title>
        <authorList>
            <consortium name="The Broad Institute Genomics Platform"/>
            <consortium name="The Broad Institute Genome Sequencing Center for Infectious Disease"/>
            <person name="Wu L."/>
            <person name="Ma J."/>
        </authorList>
    </citation>
    <scope>NUCLEOTIDE SEQUENCE [LARGE SCALE GENOMIC DNA]</scope>
    <source>
        <strain evidence="10">CGMCC 4.7289</strain>
    </source>
</reference>
<sequence>MTFAAIVLAGGAARRLGGVAKPALDVGGSALVARVLVAVADAQVRIVVGTVRDLPGDVVVTVEDPPGSGPVPALRAGVALLPDDVETVAILAADLPFLTAGTVRTLRTALADAEAAVLLDAEGRRQHLVACWRVGALRAALTTASPRVRDLYPVRTAEVPPAQARLPEYLDCDTPADLDLARRLAAQNPSSSSSASTAER</sequence>
<dbReference type="PANTHER" id="PTHR19136:SF81">
    <property type="entry name" value="MOLYBDENUM COFACTOR GUANYLYLTRANSFERASE"/>
    <property type="match status" value="1"/>
</dbReference>
<keyword evidence="1" id="KW-0963">Cytoplasm</keyword>
<name>A0ABV8LF96_9ACTN</name>
<dbReference type="InterPro" id="IPR025877">
    <property type="entry name" value="MobA-like_NTP_Trfase"/>
</dbReference>
<dbReference type="SUPFAM" id="SSF53448">
    <property type="entry name" value="Nucleotide-diphospho-sugar transferases"/>
    <property type="match status" value="1"/>
</dbReference>
<dbReference type="GO" id="GO:0016779">
    <property type="term" value="F:nucleotidyltransferase activity"/>
    <property type="evidence" value="ECO:0007669"/>
    <property type="project" value="UniProtKB-KW"/>
</dbReference>
<feature type="domain" description="MobA-like NTP transferase" evidence="8">
    <location>
        <begin position="5"/>
        <end position="142"/>
    </location>
</feature>
<evidence type="ECO:0000259" key="8">
    <source>
        <dbReference type="Pfam" id="PF12804"/>
    </source>
</evidence>
<keyword evidence="3" id="KW-0479">Metal-binding</keyword>
<evidence type="ECO:0000256" key="2">
    <source>
        <dbReference type="ARBA" id="ARBA00022679"/>
    </source>
</evidence>
<evidence type="ECO:0000313" key="10">
    <source>
        <dbReference type="Proteomes" id="UP001595816"/>
    </source>
</evidence>
<dbReference type="RefSeq" id="WP_253759066.1">
    <property type="nucleotide sequence ID" value="NZ_JAMZDZ010000001.1"/>
</dbReference>